<protein>
    <submittedName>
        <fullName evidence="1">Uncharacterized protein</fullName>
    </submittedName>
</protein>
<reference evidence="1" key="1">
    <citation type="submission" date="2022-04" db="EMBL/GenBank/DDBJ databases">
        <title>A functionally conserved STORR gene fusion in Papaver species that diverged 16.8 million years ago.</title>
        <authorList>
            <person name="Catania T."/>
        </authorList>
    </citation>
    <scope>NUCLEOTIDE SEQUENCE</scope>
    <source>
        <strain evidence="1">S-188037</strain>
    </source>
</reference>
<dbReference type="Proteomes" id="UP001202328">
    <property type="component" value="Unassembled WGS sequence"/>
</dbReference>
<gene>
    <name evidence="1" type="ORF">MKW98_024617</name>
</gene>
<organism evidence="1 2">
    <name type="scientific">Papaver atlanticum</name>
    <dbReference type="NCBI Taxonomy" id="357466"/>
    <lineage>
        <taxon>Eukaryota</taxon>
        <taxon>Viridiplantae</taxon>
        <taxon>Streptophyta</taxon>
        <taxon>Embryophyta</taxon>
        <taxon>Tracheophyta</taxon>
        <taxon>Spermatophyta</taxon>
        <taxon>Magnoliopsida</taxon>
        <taxon>Ranunculales</taxon>
        <taxon>Papaveraceae</taxon>
        <taxon>Papaveroideae</taxon>
        <taxon>Papaver</taxon>
    </lineage>
</organism>
<dbReference type="EMBL" id="JAJJMB010015449">
    <property type="protein sequence ID" value="KAI3854194.1"/>
    <property type="molecule type" value="Genomic_DNA"/>
</dbReference>
<evidence type="ECO:0000313" key="1">
    <source>
        <dbReference type="EMBL" id="KAI3854194.1"/>
    </source>
</evidence>
<keyword evidence="2" id="KW-1185">Reference proteome</keyword>
<evidence type="ECO:0000313" key="2">
    <source>
        <dbReference type="Proteomes" id="UP001202328"/>
    </source>
</evidence>
<proteinExistence type="predicted"/>
<name>A0AAD4X6G1_9MAGN</name>
<accession>A0AAD4X6G1</accession>
<sequence>MLDCMGWLYPDRKTHEIIAQDYITYLPLLFLDDFLILYWNTFEDIQKLSIKEEEAMEDDSLKQEENLTAEFGQMTGTRLGTRNCKTTWITYWSRMLRRSRRRNWQKKIESKESEKEGTAPLQVLSILN</sequence>
<dbReference type="AlphaFoldDB" id="A0AAD4X6G1"/>
<comment type="caution">
    <text evidence="1">The sequence shown here is derived from an EMBL/GenBank/DDBJ whole genome shotgun (WGS) entry which is preliminary data.</text>
</comment>